<dbReference type="InterPro" id="IPR031886">
    <property type="entry name" value="DUF4765"/>
</dbReference>
<evidence type="ECO:0000313" key="2">
    <source>
        <dbReference type="EMBL" id="AKT38225.1"/>
    </source>
</evidence>
<dbReference type="Proteomes" id="UP000067626">
    <property type="component" value="Chromosome"/>
</dbReference>
<proteinExistence type="predicted"/>
<gene>
    <name evidence="2" type="ORF">CMC5_023680</name>
</gene>
<evidence type="ECO:0000259" key="1">
    <source>
        <dbReference type="Pfam" id="PF15962"/>
    </source>
</evidence>
<keyword evidence="3" id="KW-1185">Reference proteome</keyword>
<dbReference type="Pfam" id="PF15962">
    <property type="entry name" value="DUF4765"/>
    <property type="match status" value="1"/>
</dbReference>
<feature type="domain" description="DUF4765" evidence="1">
    <location>
        <begin position="10"/>
        <end position="110"/>
    </location>
</feature>
<dbReference type="AlphaFoldDB" id="A0A0K1EBI6"/>
<protein>
    <recommendedName>
        <fullName evidence="1">DUF4765 domain-containing protein</fullName>
    </recommendedName>
</protein>
<reference evidence="2 3" key="1">
    <citation type="submission" date="2015-07" db="EMBL/GenBank/DDBJ databases">
        <title>Genome analysis of myxobacterium Chondromyces crocatus Cm c5 reveals a high potential for natural compound synthesis and the genetic basis for the loss of fruiting body formation.</title>
        <authorList>
            <person name="Zaburannyi N."/>
            <person name="Bunk B."/>
            <person name="Maier J."/>
            <person name="Overmann J."/>
            <person name="Mueller R."/>
        </authorList>
    </citation>
    <scope>NUCLEOTIDE SEQUENCE [LARGE SCALE GENOMIC DNA]</scope>
    <source>
        <strain evidence="2 3">Cm c5</strain>
    </source>
</reference>
<dbReference type="EMBL" id="CP012159">
    <property type="protein sequence ID" value="AKT38225.1"/>
    <property type="molecule type" value="Genomic_DNA"/>
</dbReference>
<name>A0A0K1EBI6_CHOCO</name>
<sequence>MLSSESEVEAASGDDTVTLGRGCNSIQLNALRGRVGDDATTAPTDMEARMQVGEVPVFGELIEFTTDPAVARRFGTGGYVITVKIQKKYLTKGSVSEGGWICRKHAPFTVVNETKGRAFL</sequence>
<dbReference type="STRING" id="52.CMC5_023680"/>
<dbReference type="KEGG" id="ccro:CMC5_023680"/>
<evidence type="ECO:0000313" key="3">
    <source>
        <dbReference type="Proteomes" id="UP000067626"/>
    </source>
</evidence>
<accession>A0A0K1EBI6</accession>
<organism evidence="2 3">
    <name type="scientific">Chondromyces crocatus</name>
    <dbReference type="NCBI Taxonomy" id="52"/>
    <lineage>
        <taxon>Bacteria</taxon>
        <taxon>Pseudomonadati</taxon>
        <taxon>Myxococcota</taxon>
        <taxon>Polyangia</taxon>
        <taxon>Polyangiales</taxon>
        <taxon>Polyangiaceae</taxon>
        <taxon>Chondromyces</taxon>
    </lineage>
</organism>